<dbReference type="InterPro" id="IPR050708">
    <property type="entry name" value="T6SS_VgrG/RHS"/>
</dbReference>
<keyword evidence="2" id="KW-1133">Transmembrane helix</keyword>
<organism evidence="3 4">
    <name type="scientific">Pseudomonas plecoglossicida</name>
    <dbReference type="NCBI Taxonomy" id="70775"/>
    <lineage>
        <taxon>Bacteria</taxon>
        <taxon>Pseudomonadati</taxon>
        <taxon>Pseudomonadota</taxon>
        <taxon>Gammaproteobacteria</taxon>
        <taxon>Pseudomonadales</taxon>
        <taxon>Pseudomonadaceae</taxon>
        <taxon>Pseudomonas</taxon>
    </lineage>
</organism>
<dbReference type="PANTHER" id="PTHR32305">
    <property type="match status" value="1"/>
</dbReference>
<comment type="caution">
    <text evidence="3">The sequence shown here is derived from an EMBL/GenBank/DDBJ whole genome shotgun (WGS) entry which is preliminary data.</text>
</comment>
<keyword evidence="2" id="KW-0812">Transmembrane</keyword>
<feature type="transmembrane region" description="Helical" evidence="2">
    <location>
        <begin position="154"/>
        <end position="176"/>
    </location>
</feature>
<accession>A0A2A3M5Y6</accession>
<dbReference type="Proteomes" id="UP000218102">
    <property type="component" value="Unassembled WGS sequence"/>
</dbReference>
<dbReference type="Gene3D" id="2.180.10.10">
    <property type="entry name" value="RHS repeat-associated core"/>
    <property type="match status" value="1"/>
</dbReference>
<keyword evidence="2" id="KW-0472">Membrane</keyword>
<name>A0A2A3M5Y6_PSEDL</name>
<proteinExistence type="predicted"/>
<feature type="transmembrane region" description="Helical" evidence="2">
    <location>
        <begin position="188"/>
        <end position="205"/>
    </location>
</feature>
<protein>
    <recommendedName>
        <fullName evidence="5">RHS repeat-associated core domain-containing protein</fullName>
    </recommendedName>
</protein>
<evidence type="ECO:0008006" key="5">
    <source>
        <dbReference type="Google" id="ProtNLM"/>
    </source>
</evidence>
<evidence type="ECO:0000256" key="2">
    <source>
        <dbReference type="SAM" id="Phobius"/>
    </source>
</evidence>
<evidence type="ECO:0000313" key="4">
    <source>
        <dbReference type="Proteomes" id="UP000218102"/>
    </source>
</evidence>
<evidence type="ECO:0000313" key="3">
    <source>
        <dbReference type="EMBL" id="PBJ95567.1"/>
    </source>
</evidence>
<reference evidence="3 4" key="1">
    <citation type="submission" date="2017-09" db="EMBL/GenBank/DDBJ databases">
        <authorList>
            <person name="Ehlers B."/>
            <person name="Leendertz F.H."/>
        </authorList>
    </citation>
    <scope>NUCLEOTIDE SEQUENCE [LARGE SCALE GENOMIC DNA]</scope>
    <source>
        <strain evidence="3 4">DJ-1</strain>
    </source>
</reference>
<dbReference type="PANTHER" id="PTHR32305:SF15">
    <property type="entry name" value="PROTEIN RHSA-RELATED"/>
    <property type="match status" value="1"/>
</dbReference>
<dbReference type="EMBL" id="NTME01000008">
    <property type="protein sequence ID" value="PBJ95567.1"/>
    <property type="molecule type" value="Genomic_DNA"/>
</dbReference>
<dbReference type="InterPro" id="IPR022385">
    <property type="entry name" value="Rhs_assc_core"/>
</dbReference>
<gene>
    <name evidence="3" type="ORF">CMV24_10900</name>
</gene>
<feature type="compositionally biased region" description="Polar residues" evidence="1">
    <location>
        <begin position="222"/>
        <end position="241"/>
    </location>
</feature>
<dbReference type="NCBIfam" id="TIGR03696">
    <property type="entry name" value="Rhs_assc_core"/>
    <property type="match status" value="1"/>
</dbReference>
<dbReference type="AlphaFoldDB" id="A0A2A3M5Y6"/>
<evidence type="ECO:0000256" key="1">
    <source>
        <dbReference type="SAM" id="MobiDB-lite"/>
    </source>
</evidence>
<feature type="region of interest" description="Disordered" evidence="1">
    <location>
        <begin position="210"/>
        <end position="241"/>
    </location>
</feature>
<sequence length="241" mass="26051">MDARETSLRFYQNNRCTTEICGSVTRSYFHHEGNLLAQRTAGADTPLLLFAVNSSNTVMSAFEQAGRTQYRYTPYGQRPASADSNMPLGFNGEQLDEVTDCYSLGNGYRQYSPVLQRLCSPDDESPFEEGGLNPYAYCVGDPVNNVDPTGHFSFSLLFMATTELASLGTLTASFIVKDPKARDVLQGVSGLLTAVALAAGAYNLGKRIPLRPSRGAPVGRGNTAQPPGIPQNNNHRSAARS</sequence>
<dbReference type="RefSeq" id="WP_080563832.1">
    <property type="nucleotide sequence ID" value="NZ_NTME01000008.1"/>
</dbReference>